<evidence type="ECO:0000313" key="1">
    <source>
        <dbReference type="EMBL" id="CAE7242312.1"/>
    </source>
</evidence>
<keyword evidence="2" id="KW-1185">Reference proteome</keyword>
<dbReference type="Proteomes" id="UP000649617">
    <property type="component" value="Unassembled WGS sequence"/>
</dbReference>
<feature type="non-terminal residue" evidence="1">
    <location>
        <position position="88"/>
    </location>
</feature>
<organism evidence="1 2">
    <name type="scientific">Symbiodinium pilosum</name>
    <name type="common">Dinoflagellate</name>
    <dbReference type="NCBI Taxonomy" id="2952"/>
    <lineage>
        <taxon>Eukaryota</taxon>
        <taxon>Sar</taxon>
        <taxon>Alveolata</taxon>
        <taxon>Dinophyceae</taxon>
        <taxon>Suessiales</taxon>
        <taxon>Symbiodiniaceae</taxon>
        <taxon>Symbiodinium</taxon>
    </lineage>
</organism>
<protein>
    <recommendedName>
        <fullName evidence="3">Endonuclease/exonuclease/phosphatase domain-containing protein</fullName>
    </recommendedName>
</protein>
<proteinExistence type="predicted"/>
<name>A0A812L7I3_SYMPI</name>
<evidence type="ECO:0008006" key="3">
    <source>
        <dbReference type="Google" id="ProtNLM"/>
    </source>
</evidence>
<dbReference type="SUPFAM" id="SSF56219">
    <property type="entry name" value="DNase I-like"/>
    <property type="match status" value="1"/>
</dbReference>
<gene>
    <name evidence="1" type="ORF">SPIL2461_LOCUS4254</name>
</gene>
<dbReference type="AlphaFoldDB" id="A0A812L7I3"/>
<reference evidence="1" key="1">
    <citation type="submission" date="2021-02" db="EMBL/GenBank/DDBJ databases">
        <authorList>
            <person name="Dougan E. K."/>
            <person name="Rhodes N."/>
            <person name="Thang M."/>
            <person name="Chan C."/>
        </authorList>
    </citation>
    <scope>NUCLEOTIDE SEQUENCE</scope>
</reference>
<dbReference type="InterPro" id="IPR036691">
    <property type="entry name" value="Endo/exonu/phosph_ase_sf"/>
</dbReference>
<dbReference type="OrthoDB" id="431478at2759"/>
<dbReference type="EMBL" id="CAJNIZ010005510">
    <property type="protein sequence ID" value="CAE7242312.1"/>
    <property type="molecule type" value="Genomic_DNA"/>
</dbReference>
<accession>A0A812L7I3</accession>
<evidence type="ECO:0000313" key="2">
    <source>
        <dbReference type="Proteomes" id="UP000649617"/>
    </source>
</evidence>
<sequence>ARVKVQPAVNKDEGYEVKVVSYNLYWWNVQQNNRWSNLHSRIRQQLPFDLIGFQECEDVEKTVRSAGLTDMDFYQGPSKPKFNPAPIA</sequence>
<comment type="caution">
    <text evidence="1">The sequence shown here is derived from an EMBL/GenBank/DDBJ whole genome shotgun (WGS) entry which is preliminary data.</text>
</comment>
<feature type="non-terminal residue" evidence="1">
    <location>
        <position position="1"/>
    </location>
</feature>